<dbReference type="Proteomes" id="UP000007431">
    <property type="component" value="Unassembled WGS sequence"/>
</dbReference>
<gene>
    <name evidence="1" type="ORF">SCHCODRAFT_237521</name>
</gene>
<name>D8QG55_SCHCM</name>
<dbReference type="InParanoid" id="D8QG55"/>
<dbReference type="HOGENOM" id="CLU_1482805_0_0_1"/>
<sequence>MYGQVVVVQAEGLDAYAKYHHSDDYGCISSEATLQDALDAQKQRAGHLERADSGGWTDDTLLHIELSMHGYRALKRRGLDFAHEIVGHLISDGKVVGYVSEAMTGRMVEYCDRKLVYSAAARLHSTGLCYTSFNENGLLIDRGQVKFYNLSGIMPADEVAKEINWRHIDDLFAEDRRGIPNM</sequence>
<proteinExistence type="predicted"/>
<dbReference type="eggNOG" id="ENOG502RDVY">
    <property type="taxonomic scope" value="Eukaryota"/>
</dbReference>
<evidence type="ECO:0000313" key="1">
    <source>
        <dbReference type="EMBL" id="EFI93540.1"/>
    </source>
</evidence>
<dbReference type="EMBL" id="GL377311">
    <property type="protein sequence ID" value="EFI93540.1"/>
    <property type="molecule type" value="Genomic_DNA"/>
</dbReference>
<accession>D8QG55</accession>
<protein>
    <submittedName>
        <fullName evidence="1">Uncharacterized protein</fullName>
    </submittedName>
</protein>
<dbReference type="AlphaFoldDB" id="D8QG55"/>
<dbReference type="VEuPathDB" id="FungiDB:SCHCODRAFT_02639219"/>
<keyword evidence="2" id="KW-1185">Reference proteome</keyword>
<evidence type="ECO:0000313" key="2">
    <source>
        <dbReference type="Proteomes" id="UP000007431"/>
    </source>
</evidence>
<reference evidence="1 2" key="1">
    <citation type="journal article" date="2010" name="Nat. Biotechnol.">
        <title>Genome sequence of the model mushroom Schizophyllum commune.</title>
        <authorList>
            <person name="Ohm R.A."/>
            <person name="de Jong J.F."/>
            <person name="Lugones L.G."/>
            <person name="Aerts A."/>
            <person name="Kothe E."/>
            <person name="Stajich J.E."/>
            <person name="de Vries R.P."/>
            <person name="Record E."/>
            <person name="Levasseur A."/>
            <person name="Baker S.E."/>
            <person name="Bartholomew K.A."/>
            <person name="Coutinho P.M."/>
            <person name="Erdmann S."/>
            <person name="Fowler T.J."/>
            <person name="Gathman A.C."/>
            <person name="Lombard V."/>
            <person name="Henrissat B."/>
            <person name="Knabe N."/>
            <person name="Kuees U."/>
            <person name="Lilly W.W."/>
            <person name="Lindquist E."/>
            <person name="Lucas S."/>
            <person name="Magnuson J.K."/>
            <person name="Piumi F."/>
            <person name="Raudaskoski M."/>
            <person name="Salamov A."/>
            <person name="Schmutz J."/>
            <person name="Schwarze F.W.M.R."/>
            <person name="vanKuyk P.A."/>
            <person name="Horton J.S."/>
            <person name="Grigoriev I.V."/>
            <person name="Woesten H.A.B."/>
        </authorList>
    </citation>
    <scope>NUCLEOTIDE SEQUENCE [LARGE SCALE GENOMIC DNA]</scope>
    <source>
        <strain evidence="2">H4-8 / FGSC 9210</strain>
    </source>
</reference>
<organism evidence="2">
    <name type="scientific">Schizophyllum commune (strain H4-8 / FGSC 9210)</name>
    <name type="common">Split gill fungus</name>
    <dbReference type="NCBI Taxonomy" id="578458"/>
    <lineage>
        <taxon>Eukaryota</taxon>
        <taxon>Fungi</taxon>
        <taxon>Dikarya</taxon>
        <taxon>Basidiomycota</taxon>
        <taxon>Agaricomycotina</taxon>
        <taxon>Agaricomycetes</taxon>
        <taxon>Agaricomycetidae</taxon>
        <taxon>Agaricales</taxon>
        <taxon>Schizophyllaceae</taxon>
        <taxon>Schizophyllum</taxon>
    </lineage>
</organism>